<dbReference type="Pfam" id="PF07859">
    <property type="entry name" value="Abhydrolase_3"/>
    <property type="match status" value="1"/>
</dbReference>
<gene>
    <name evidence="4" type="ORF">PoMZ_07698</name>
</gene>
<reference evidence="4 5" key="1">
    <citation type="journal article" date="2019" name="Mol. Biol. Evol.">
        <title>Blast fungal genomes show frequent chromosomal changes, gene gains and losses, and effector gene turnover.</title>
        <authorList>
            <person name="Gomez Luciano L.B."/>
            <person name="Jason Tsai I."/>
            <person name="Chuma I."/>
            <person name="Tosa Y."/>
            <person name="Chen Y.H."/>
            <person name="Li J.Y."/>
            <person name="Li M.Y."/>
            <person name="Jade Lu M.Y."/>
            <person name="Nakayashiki H."/>
            <person name="Li W.H."/>
        </authorList>
    </citation>
    <scope>NUCLEOTIDE SEQUENCE [LARGE SCALE GENOMIC DNA]</scope>
    <source>
        <strain evidence="4">MZ5-1-6</strain>
    </source>
</reference>
<dbReference type="PANTHER" id="PTHR48081">
    <property type="entry name" value="AB HYDROLASE SUPERFAMILY PROTEIN C4A8.06C"/>
    <property type="match status" value="1"/>
</dbReference>
<dbReference type="VEuPathDB" id="FungiDB:M_BR32_EuGene_00036171"/>
<dbReference type="EMBL" id="CP034207">
    <property type="protein sequence ID" value="QBZ60756.1"/>
    <property type="molecule type" value="Genomic_DNA"/>
</dbReference>
<dbReference type="SMR" id="A0A4P7NFT7"/>
<feature type="domain" description="Alpha/beta hydrolase fold-3" evidence="3">
    <location>
        <begin position="100"/>
        <end position="300"/>
    </location>
</feature>
<organism evidence="4 5">
    <name type="scientific">Pyricularia oryzae</name>
    <name type="common">Rice blast fungus</name>
    <name type="synonym">Magnaporthe oryzae</name>
    <dbReference type="NCBI Taxonomy" id="318829"/>
    <lineage>
        <taxon>Eukaryota</taxon>
        <taxon>Fungi</taxon>
        <taxon>Dikarya</taxon>
        <taxon>Ascomycota</taxon>
        <taxon>Pezizomycotina</taxon>
        <taxon>Sordariomycetes</taxon>
        <taxon>Sordariomycetidae</taxon>
        <taxon>Magnaporthales</taxon>
        <taxon>Pyriculariaceae</taxon>
        <taxon>Pyricularia</taxon>
    </lineage>
</organism>
<feature type="region of interest" description="Disordered" evidence="2">
    <location>
        <begin position="305"/>
        <end position="346"/>
    </location>
</feature>
<dbReference type="PANTHER" id="PTHR48081:SF8">
    <property type="entry name" value="ALPHA_BETA HYDROLASE FOLD-3 DOMAIN-CONTAINING PROTEIN-RELATED"/>
    <property type="match status" value="1"/>
</dbReference>
<dbReference type="Proteomes" id="UP000294847">
    <property type="component" value="Chromosome 4"/>
</dbReference>
<dbReference type="InterPro" id="IPR029058">
    <property type="entry name" value="AB_hydrolase_fold"/>
</dbReference>
<dbReference type="OMA" id="VIALHYW"/>
<evidence type="ECO:0000313" key="4">
    <source>
        <dbReference type="EMBL" id="QBZ60756.1"/>
    </source>
</evidence>
<dbReference type="SUPFAM" id="SSF53474">
    <property type="entry name" value="alpha/beta-Hydrolases"/>
    <property type="match status" value="1"/>
</dbReference>
<sequence length="418" mass="46993">MSPKVRENGAQPRMDSKGDMNKITYVAPSMIERLVYCWYMWAMKGFSAPFIWYRDWMEWYYPPDGRPDIVKAYECRPHLPVRIFFPASYDRSSQTKLPALVAIHGGGFCFGTARDTDEWARAFADQHSTLVACPSYSKAPWSPFPAALNDIEAIYKAIVADESLPISKSQVAIAGWSAGGNLAMAVSQMPSIRALSPGAPSGAITIYGAMDMSVSAADKAKTRWYKTRLQHPRGQTEDGLFKLAPLCDWGYIPFGTDLRHPLLSPGFADERNLPPYVCVVAAELDMLAHESWRFAVRLDNERFPDRHRDVPDPNSDDPELAVAGRKAPSRRRGRLEEEDGGDDRFGWEDNGDGFGVKWMLVPDALHGFDCASIRLMTGGWDAVKDAEMKTKVEIERLGRWLRTKVWKLDEEKKSAESD</sequence>
<evidence type="ECO:0000256" key="1">
    <source>
        <dbReference type="ARBA" id="ARBA00022801"/>
    </source>
</evidence>
<dbReference type="GO" id="GO:0016787">
    <property type="term" value="F:hydrolase activity"/>
    <property type="evidence" value="ECO:0007669"/>
    <property type="project" value="UniProtKB-KW"/>
</dbReference>
<dbReference type="InterPro" id="IPR013094">
    <property type="entry name" value="AB_hydrolase_3"/>
</dbReference>
<accession>A0A4P7NFT7</accession>
<proteinExistence type="predicted"/>
<keyword evidence="1" id="KW-0378">Hydrolase</keyword>
<evidence type="ECO:0000256" key="2">
    <source>
        <dbReference type="SAM" id="MobiDB-lite"/>
    </source>
</evidence>
<name>A0A4P7NFT7_PYROR</name>
<evidence type="ECO:0000313" key="5">
    <source>
        <dbReference type="Proteomes" id="UP000294847"/>
    </source>
</evidence>
<evidence type="ECO:0000259" key="3">
    <source>
        <dbReference type="Pfam" id="PF07859"/>
    </source>
</evidence>
<dbReference type="AlphaFoldDB" id="A0A4P7NFT7"/>
<dbReference type="InterPro" id="IPR050300">
    <property type="entry name" value="GDXG_lipolytic_enzyme"/>
</dbReference>
<protein>
    <recommendedName>
        <fullName evidence="3">Alpha/beta hydrolase fold-3 domain-containing protein</fullName>
    </recommendedName>
</protein>
<dbReference type="Gene3D" id="3.40.50.1820">
    <property type="entry name" value="alpha/beta hydrolase"/>
    <property type="match status" value="1"/>
</dbReference>